<name>A0ACC3N0J9_9PEZI</name>
<reference evidence="1" key="1">
    <citation type="submission" date="2023-07" db="EMBL/GenBank/DDBJ databases">
        <title>Black Yeasts Isolated from many extreme environments.</title>
        <authorList>
            <person name="Coleine C."/>
            <person name="Stajich J.E."/>
            <person name="Selbmann L."/>
        </authorList>
    </citation>
    <scope>NUCLEOTIDE SEQUENCE</scope>
    <source>
        <strain evidence="1">CCFEE 5714</strain>
    </source>
</reference>
<keyword evidence="2" id="KW-1185">Reference proteome</keyword>
<comment type="caution">
    <text evidence="1">The sequence shown here is derived from an EMBL/GenBank/DDBJ whole genome shotgun (WGS) entry which is preliminary data.</text>
</comment>
<evidence type="ECO:0000313" key="1">
    <source>
        <dbReference type="EMBL" id="KAK3706019.1"/>
    </source>
</evidence>
<organism evidence="1 2">
    <name type="scientific">Vermiconidia calcicola</name>
    <dbReference type="NCBI Taxonomy" id="1690605"/>
    <lineage>
        <taxon>Eukaryota</taxon>
        <taxon>Fungi</taxon>
        <taxon>Dikarya</taxon>
        <taxon>Ascomycota</taxon>
        <taxon>Pezizomycotina</taxon>
        <taxon>Dothideomycetes</taxon>
        <taxon>Dothideomycetidae</taxon>
        <taxon>Mycosphaerellales</taxon>
        <taxon>Extremaceae</taxon>
        <taxon>Vermiconidia</taxon>
    </lineage>
</organism>
<evidence type="ECO:0000313" key="2">
    <source>
        <dbReference type="Proteomes" id="UP001281147"/>
    </source>
</evidence>
<proteinExistence type="predicted"/>
<protein>
    <submittedName>
        <fullName evidence="1">Nucleolar protein</fullName>
    </submittedName>
</protein>
<accession>A0ACC3N0J9</accession>
<sequence>MATQTITKKRKSADGTTTAVKKVKTAKSADKPAPLKSALKHTKSSKSGVKDTKPRKKDAPPNGDATKSASEDTIIDDNENEEVDDANTDLTPSQTAALLAGFSSSEEDEAEGDEDDAGIALSSLPKAPTTVAVQKRIKQAISSSEGDPEKTPGVIYIGRIPHGFHEPQMRAYFSQFGAISHLRLSRNKKTGASQHYAFVEFESGAVADIVAKTMDKYLLFGHLLQVRRVPQEQVGEGMWKGEGRKGRKVRPGNKLAGRALRQGKTREVWGKKVEREEQRRAEKAAKLKDLGYEFEVPGLKGVGEVSVKPKAIEEPFAAGKEESVAGSEEPVVGDGVAAEDGEDTGSPEIITETEGAVQVEPDIIAETRKTAKKRPASGKTQVKKAVKKVKKT</sequence>
<dbReference type="Proteomes" id="UP001281147">
    <property type="component" value="Unassembled WGS sequence"/>
</dbReference>
<dbReference type="EMBL" id="JAUTXU010000124">
    <property type="protein sequence ID" value="KAK3706019.1"/>
    <property type="molecule type" value="Genomic_DNA"/>
</dbReference>
<gene>
    <name evidence="1" type="primary">NOP15_1</name>
    <name evidence="1" type="ORF">LTR37_013013</name>
</gene>